<reference evidence="1" key="1">
    <citation type="submission" date="2023-06" db="EMBL/GenBank/DDBJ databases">
        <title>Gycomyces niveus sp.nov., a novel actinomycete isolated from soil in Shouguang.</title>
        <authorList>
            <person name="Yang X."/>
            <person name="Zhao J."/>
        </authorList>
    </citation>
    <scope>NUCLEOTIDE SEQUENCE</scope>
    <source>
        <strain evidence="1">NEAU C2</strain>
    </source>
</reference>
<dbReference type="EMBL" id="JAUEMJ010000002">
    <property type="protein sequence ID" value="MDN3239907.1"/>
    <property type="molecule type" value="Genomic_DNA"/>
</dbReference>
<protein>
    <recommendedName>
        <fullName evidence="3">PE domain-containing protein</fullName>
    </recommendedName>
</protein>
<accession>A0ABT7YMN7</accession>
<comment type="caution">
    <text evidence="1">The sequence shown here is derived from an EMBL/GenBank/DDBJ whole genome shotgun (WGS) entry which is preliminary data.</text>
</comment>
<proteinExistence type="predicted"/>
<keyword evidence="2" id="KW-1185">Reference proteome</keyword>
<dbReference type="RefSeq" id="WP_289956967.1">
    <property type="nucleotide sequence ID" value="NZ_JAUEMJ010000002.1"/>
</dbReference>
<sequence length="122" mass="13652">MATTEIEPDDVAAYADKIEQRAAEVAIYDGQLLETAPSGLQAADGLDQQLRLNPEWFGSMIAPWCADVEASIHMVYDNRNHEALRIHQELTGIATDLRDFVARWLQDQESASFEFNNASDPE</sequence>
<dbReference type="Proteomes" id="UP001171902">
    <property type="component" value="Unassembled WGS sequence"/>
</dbReference>
<name>A0ABT7YMN7_9ACTN</name>
<evidence type="ECO:0000313" key="1">
    <source>
        <dbReference type="EMBL" id="MDN3239907.1"/>
    </source>
</evidence>
<gene>
    <name evidence="1" type="ORF">QWI33_09230</name>
</gene>
<evidence type="ECO:0008006" key="3">
    <source>
        <dbReference type="Google" id="ProtNLM"/>
    </source>
</evidence>
<evidence type="ECO:0000313" key="2">
    <source>
        <dbReference type="Proteomes" id="UP001171902"/>
    </source>
</evidence>
<organism evidence="1 2">
    <name type="scientific">Glycomyces tritici</name>
    <dbReference type="NCBI Taxonomy" id="2665176"/>
    <lineage>
        <taxon>Bacteria</taxon>
        <taxon>Bacillati</taxon>
        <taxon>Actinomycetota</taxon>
        <taxon>Actinomycetes</taxon>
        <taxon>Glycomycetales</taxon>
        <taxon>Glycomycetaceae</taxon>
        <taxon>Glycomyces</taxon>
    </lineage>
</organism>